<feature type="region of interest" description="Disordered" evidence="1">
    <location>
        <begin position="45"/>
        <end position="71"/>
    </location>
</feature>
<evidence type="ECO:0000313" key="3">
    <source>
        <dbReference type="Proteomes" id="UP001059596"/>
    </source>
</evidence>
<comment type="caution">
    <text evidence="2">The sequence shown here is derived from an EMBL/GenBank/DDBJ whole genome shotgun (WGS) entry which is preliminary data.</text>
</comment>
<sequence>MPCIFNPGYIGPDPPCCDPDCEDEGHCTVPECGVCPESQLPRCNPAPQPKTKPEQQTPKQKPQKEHHPMSASVDHLVHQVLAPFAINTLDRIVPAVRQLVLILHESFLVNHQEPEPVIDVSVLIEPVRKIVLIVKDSTPEVHPDEETTAGNPAMEMVHTAIGVAGTVALLLVVSRSVSQVAGLVADETRAPISYLVRRGDPLADQLTTAEGLTPLVEGDRMDGACSVVQSIGGPLLPKLGGDRKSGDSKTEEEVDKKKPEAAAWETEAPAEADPPAEDCGICASSADLQSDSKVSSSKPHTFKMVLMLCCSFDPFYVGPCPPGCLAPLMGGTPYCGCGPCCSPCCGCGPCGGCSSCPCGW</sequence>
<keyword evidence="3" id="KW-1185">Reference proteome</keyword>
<dbReference type="Proteomes" id="UP001059596">
    <property type="component" value="Unassembled WGS sequence"/>
</dbReference>
<feature type="region of interest" description="Disordered" evidence="1">
    <location>
        <begin position="236"/>
        <end position="275"/>
    </location>
</feature>
<dbReference type="EMBL" id="JAMKOV010000002">
    <property type="protein sequence ID" value="KAI8042615.1"/>
    <property type="molecule type" value="Genomic_DNA"/>
</dbReference>
<feature type="compositionally biased region" description="Basic and acidic residues" evidence="1">
    <location>
        <begin position="240"/>
        <end position="260"/>
    </location>
</feature>
<accession>A0A9P9YTG4</accession>
<gene>
    <name evidence="2" type="ORF">M5D96_003928</name>
</gene>
<name>A0A9P9YTG4_9MUSC</name>
<organism evidence="2 3">
    <name type="scientific">Drosophila gunungcola</name>
    <name type="common">fruit fly</name>
    <dbReference type="NCBI Taxonomy" id="103775"/>
    <lineage>
        <taxon>Eukaryota</taxon>
        <taxon>Metazoa</taxon>
        <taxon>Ecdysozoa</taxon>
        <taxon>Arthropoda</taxon>
        <taxon>Hexapoda</taxon>
        <taxon>Insecta</taxon>
        <taxon>Pterygota</taxon>
        <taxon>Neoptera</taxon>
        <taxon>Endopterygota</taxon>
        <taxon>Diptera</taxon>
        <taxon>Brachycera</taxon>
        <taxon>Muscomorpha</taxon>
        <taxon>Ephydroidea</taxon>
        <taxon>Drosophilidae</taxon>
        <taxon>Drosophila</taxon>
        <taxon>Sophophora</taxon>
    </lineage>
</organism>
<reference evidence="2" key="1">
    <citation type="journal article" date="2023" name="Genome Biol. Evol.">
        <title>Long-read-based Genome Assembly of Drosophila gunungcola Reveals Fewer Chemosensory Genes in Flower-breeding Species.</title>
        <authorList>
            <person name="Negi A."/>
            <person name="Liao B.Y."/>
            <person name="Yeh S.D."/>
        </authorList>
    </citation>
    <scope>NUCLEOTIDE SEQUENCE</scope>
    <source>
        <strain evidence="2">Sukarami</strain>
    </source>
</reference>
<dbReference type="AlphaFoldDB" id="A0A9P9YTG4"/>
<evidence type="ECO:0000256" key="1">
    <source>
        <dbReference type="SAM" id="MobiDB-lite"/>
    </source>
</evidence>
<proteinExistence type="predicted"/>
<evidence type="ECO:0000313" key="2">
    <source>
        <dbReference type="EMBL" id="KAI8042615.1"/>
    </source>
</evidence>
<protein>
    <submittedName>
        <fullName evidence="2">Uncharacterized protein</fullName>
    </submittedName>
</protein>